<keyword evidence="3" id="KW-1185">Reference proteome</keyword>
<reference evidence="2" key="1">
    <citation type="submission" date="2021-03" db="EMBL/GenBank/DDBJ databases">
        <authorList>
            <person name="Bekaert M."/>
        </authorList>
    </citation>
    <scope>NUCLEOTIDE SEQUENCE</scope>
</reference>
<accession>A0A8S3UWZ0</accession>
<name>A0A8S3UWZ0_MYTED</name>
<feature type="compositionally biased region" description="Low complexity" evidence="1">
    <location>
        <begin position="197"/>
        <end position="208"/>
    </location>
</feature>
<proteinExistence type="predicted"/>
<feature type="compositionally biased region" description="Acidic residues" evidence="1">
    <location>
        <begin position="173"/>
        <end position="184"/>
    </location>
</feature>
<feature type="region of interest" description="Disordered" evidence="1">
    <location>
        <begin position="167"/>
        <end position="215"/>
    </location>
</feature>
<dbReference type="Proteomes" id="UP000683360">
    <property type="component" value="Unassembled WGS sequence"/>
</dbReference>
<sequence>MEVKSLSTVLKKNLQNGFQSEENVVNCNLHLFTSFVRPQSWLSFEKIKISIPDECAAMYLFSKLEQPTNVNAIKSYISNYGSYDFKTNFNVLLKEKVERHHALDQRCTWECLELFFDNVASSDANDINYISQGLDIDMGVVSEIDLSLSNTSYEDFESDWNIHDDSSYHSEGNDNESDWNIDDDSSYHSEGSDNETNHNPSSNNNGNNGVLIMME</sequence>
<dbReference type="AlphaFoldDB" id="A0A8S3UWZ0"/>
<gene>
    <name evidence="2" type="ORF">MEDL_60370</name>
</gene>
<evidence type="ECO:0000256" key="1">
    <source>
        <dbReference type="SAM" id="MobiDB-lite"/>
    </source>
</evidence>
<protein>
    <submittedName>
        <fullName evidence="2">Uncharacterized protein</fullName>
    </submittedName>
</protein>
<dbReference type="EMBL" id="CAJPWZ010002942">
    <property type="protein sequence ID" value="CAG2248471.1"/>
    <property type="molecule type" value="Genomic_DNA"/>
</dbReference>
<comment type="caution">
    <text evidence="2">The sequence shown here is derived from an EMBL/GenBank/DDBJ whole genome shotgun (WGS) entry which is preliminary data.</text>
</comment>
<evidence type="ECO:0000313" key="3">
    <source>
        <dbReference type="Proteomes" id="UP000683360"/>
    </source>
</evidence>
<evidence type="ECO:0000313" key="2">
    <source>
        <dbReference type="EMBL" id="CAG2248471.1"/>
    </source>
</evidence>
<organism evidence="2 3">
    <name type="scientific">Mytilus edulis</name>
    <name type="common">Blue mussel</name>
    <dbReference type="NCBI Taxonomy" id="6550"/>
    <lineage>
        <taxon>Eukaryota</taxon>
        <taxon>Metazoa</taxon>
        <taxon>Spiralia</taxon>
        <taxon>Lophotrochozoa</taxon>
        <taxon>Mollusca</taxon>
        <taxon>Bivalvia</taxon>
        <taxon>Autobranchia</taxon>
        <taxon>Pteriomorphia</taxon>
        <taxon>Mytilida</taxon>
        <taxon>Mytiloidea</taxon>
        <taxon>Mytilidae</taxon>
        <taxon>Mytilinae</taxon>
        <taxon>Mytilus</taxon>
    </lineage>
</organism>